<dbReference type="SMART" id="SM00312">
    <property type="entry name" value="PX"/>
    <property type="match status" value="1"/>
</dbReference>
<evidence type="ECO:0000256" key="12">
    <source>
        <dbReference type="SAM" id="MobiDB-lite"/>
    </source>
</evidence>
<evidence type="ECO:0000256" key="9">
    <source>
        <dbReference type="ARBA" id="ARBA00023136"/>
    </source>
</evidence>
<evidence type="ECO:0000259" key="13">
    <source>
        <dbReference type="PROSITE" id="PS50195"/>
    </source>
</evidence>
<gene>
    <name evidence="14" type="ORF">V5799_022361</name>
</gene>
<keyword evidence="15" id="KW-1185">Reference proteome</keyword>
<evidence type="ECO:0000256" key="6">
    <source>
        <dbReference type="ARBA" id="ARBA00022753"/>
    </source>
</evidence>
<proteinExistence type="inferred from homology"/>
<dbReference type="GO" id="GO:0034498">
    <property type="term" value="P:early endosome to Golgi transport"/>
    <property type="evidence" value="ECO:0007669"/>
    <property type="project" value="TreeGrafter"/>
</dbReference>
<evidence type="ECO:0000256" key="2">
    <source>
        <dbReference type="ARBA" id="ARBA00004469"/>
    </source>
</evidence>
<dbReference type="InterPro" id="IPR015404">
    <property type="entry name" value="Vps5_C"/>
</dbReference>
<dbReference type="Pfam" id="PF00787">
    <property type="entry name" value="PX"/>
    <property type="match status" value="1"/>
</dbReference>
<evidence type="ECO:0000313" key="15">
    <source>
        <dbReference type="Proteomes" id="UP001321473"/>
    </source>
</evidence>
<feature type="compositionally biased region" description="Basic and acidic residues" evidence="12">
    <location>
        <begin position="67"/>
        <end position="77"/>
    </location>
</feature>
<dbReference type="EMBL" id="JARKHS020001344">
    <property type="protein sequence ID" value="KAK8787864.1"/>
    <property type="molecule type" value="Genomic_DNA"/>
</dbReference>
<evidence type="ECO:0000256" key="11">
    <source>
        <dbReference type="SAM" id="Coils"/>
    </source>
</evidence>
<feature type="coiled-coil region" evidence="11">
    <location>
        <begin position="295"/>
        <end position="369"/>
    </location>
</feature>
<keyword evidence="8" id="KW-0007">Acetylation</keyword>
<comment type="subcellular location">
    <subcellularLocation>
        <location evidence="1">Cell projection</location>
    </subcellularLocation>
    <subcellularLocation>
        <location evidence="2">Early endosome membrane</location>
        <topology evidence="2">Peripheral membrane protein</topology>
        <orientation evidence="2">Cytoplasmic side</orientation>
    </subcellularLocation>
</comment>
<dbReference type="GO" id="GO:0042995">
    <property type="term" value="C:cell projection"/>
    <property type="evidence" value="ECO:0007669"/>
    <property type="project" value="UniProtKB-SubCell"/>
</dbReference>
<dbReference type="GO" id="GO:0031901">
    <property type="term" value="C:early endosome membrane"/>
    <property type="evidence" value="ECO:0007669"/>
    <property type="project" value="UniProtKB-SubCell"/>
</dbReference>
<dbReference type="GO" id="GO:0005829">
    <property type="term" value="C:cytosol"/>
    <property type="evidence" value="ECO:0007669"/>
    <property type="project" value="GOC"/>
</dbReference>
<dbReference type="Gene3D" id="3.30.1520.10">
    <property type="entry name" value="Phox-like domain"/>
    <property type="match status" value="1"/>
</dbReference>
<keyword evidence="9" id="KW-0472">Membrane</keyword>
<dbReference type="SUPFAM" id="SSF64268">
    <property type="entry name" value="PX domain"/>
    <property type="match status" value="1"/>
</dbReference>
<feature type="domain" description="PX" evidence="13">
    <location>
        <begin position="116"/>
        <end position="246"/>
    </location>
</feature>
<feature type="compositionally biased region" description="Acidic residues" evidence="12">
    <location>
        <begin position="42"/>
        <end position="55"/>
    </location>
</feature>
<evidence type="ECO:0000256" key="4">
    <source>
        <dbReference type="ARBA" id="ARBA00022448"/>
    </source>
</evidence>
<dbReference type="PANTHER" id="PTHR10555:SF170">
    <property type="entry name" value="FI18122P1"/>
    <property type="match status" value="1"/>
</dbReference>
<accession>A0AAQ4FKP2</accession>
<dbReference type="FunFam" id="3.30.1520.10:FF:000047">
    <property type="entry name" value="Sorting nexin"/>
    <property type="match status" value="1"/>
</dbReference>
<protein>
    <recommendedName>
        <fullName evidence="13">PX domain-containing protein</fullName>
    </recommendedName>
</protein>
<dbReference type="PROSITE" id="PS50195">
    <property type="entry name" value="PX"/>
    <property type="match status" value="1"/>
</dbReference>
<dbReference type="InterPro" id="IPR027267">
    <property type="entry name" value="AH/BAR_dom_sf"/>
</dbReference>
<organism evidence="14 15">
    <name type="scientific">Amblyomma americanum</name>
    <name type="common">Lone star tick</name>
    <dbReference type="NCBI Taxonomy" id="6943"/>
    <lineage>
        <taxon>Eukaryota</taxon>
        <taxon>Metazoa</taxon>
        <taxon>Ecdysozoa</taxon>
        <taxon>Arthropoda</taxon>
        <taxon>Chelicerata</taxon>
        <taxon>Arachnida</taxon>
        <taxon>Acari</taxon>
        <taxon>Parasitiformes</taxon>
        <taxon>Ixodida</taxon>
        <taxon>Ixodoidea</taxon>
        <taxon>Ixodidae</taxon>
        <taxon>Amblyomminae</taxon>
        <taxon>Amblyomma</taxon>
    </lineage>
</organism>
<dbReference type="GO" id="GO:0015031">
    <property type="term" value="P:protein transport"/>
    <property type="evidence" value="ECO:0007669"/>
    <property type="project" value="UniProtKB-KW"/>
</dbReference>
<dbReference type="Proteomes" id="UP001321473">
    <property type="component" value="Unassembled WGS sequence"/>
</dbReference>
<dbReference type="CDD" id="cd07623">
    <property type="entry name" value="BAR_SNX1_2"/>
    <property type="match status" value="1"/>
</dbReference>
<dbReference type="PANTHER" id="PTHR10555">
    <property type="entry name" value="SORTING NEXIN"/>
    <property type="match status" value="1"/>
</dbReference>
<feature type="compositionally biased region" description="Basic and acidic residues" evidence="12">
    <location>
        <begin position="29"/>
        <end position="39"/>
    </location>
</feature>
<keyword evidence="6" id="KW-0967">Endosome</keyword>
<dbReference type="InterPro" id="IPR036871">
    <property type="entry name" value="PX_dom_sf"/>
</dbReference>
<evidence type="ECO:0000256" key="3">
    <source>
        <dbReference type="ARBA" id="ARBA00010883"/>
    </source>
</evidence>
<evidence type="ECO:0000256" key="7">
    <source>
        <dbReference type="ARBA" id="ARBA00022927"/>
    </source>
</evidence>
<dbReference type="Gene3D" id="1.20.1270.60">
    <property type="entry name" value="Arfaptin homology (AH) domain/BAR domain"/>
    <property type="match status" value="1"/>
</dbReference>
<evidence type="ECO:0000256" key="10">
    <source>
        <dbReference type="ARBA" id="ARBA00023273"/>
    </source>
</evidence>
<keyword evidence="5" id="KW-0597">Phosphoprotein</keyword>
<comment type="similarity">
    <text evidence="3">Belongs to the sorting nexin family.</text>
</comment>
<name>A0AAQ4FKP2_AMBAM</name>
<sequence length="508" mass="58080">MADLKEPPPLLSEGDLNSKEEDDMFTSAVEHHKNLREGLMEGPEEVEVNLDDDEPPTQATLLGSAKLEFRGAEDEVQRSNPEPNPPRQATTLFSPDVSTLKPAKEKEQQKASEGEEFVEISVREPQKVGEGMAAYVTYRVVTRTNAPYFRKTQFSVNRRFSDFLGLHEKLVEKHLHMGRIVPPAPEKSVLGMTKIKMSKDEQVTSEDFVERRRAALERFLQRTAAHPSLKVDPDFREFLEQEAELPRATNTSSLSGAGMFRLISRMGDSVSKITTKMDEADPVLLAEPSFAVQWFEEKQQQIDNLDIQLKRLHASVENMVQQRRELSQSTGAFAKSAAMLGNCEEHTGLSRALSKLAEVGERVEQLQGRQANHDFYCLAELVKDYLALVGAIKDVFHQRVKVYQTWQHAQQMLARKREAKAKLELAAKSDKIPQARQEVLEWEAKVERGQEEFDNVSRVIRTEMDRFELNRITDFRNSVVRYFEFLLDTQQQLIKYWETFLPEAKAIA</sequence>
<evidence type="ECO:0000256" key="8">
    <source>
        <dbReference type="ARBA" id="ARBA00022990"/>
    </source>
</evidence>
<dbReference type="FunFam" id="1.20.1270.60:FF:000012">
    <property type="entry name" value="Sorting nexin 2"/>
    <property type="match status" value="1"/>
</dbReference>
<keyword evidence="4" id="KW-0813">Transport</keyword>
<feature type="region of interest" description="Disordered" evidence="12">
    <location>
        <begin position="1"/>
        <end position="93"/>
    </location>
</feature>
<keyword evidence="11" id="KW-0175">Coiled coil</keyword>
<keyword evidence="7" id="KW-0653">Protein transport</keyword>
<dbReference type="CDD" id="cd06859">
    <property type="entry name" value="PX_SNX1_2_like"/>
    <property type="match status" value="1"/>
</dbReference>
<dbReference type="Pfam" id="PF09325">
    <property type="entry name" value="Vps5"/>
    <property type="match status" value="1"/>
</dbReference>
<dbReference type="GO" id="GO:0035091">
    <property type="term" value="F:phosphatidylinositol binding"/>
    <property type="evidence" value="ECO:0007669"/>
    <property type="project" value="InterPro"/>
</dbReference>
<comment type="caution">
    <text evidence="14">The sequence shown here is derived from an EMBL/GenBank/DDBJ whole genome shotgun (WGS) entry which is preliminary data.</text>
</comment>
<evidence type="ECO:0000256" key="1">
    <source>
        <dbReference type="ARBA" id="ARBA00004316"/>
    </source>
</evidence>
<reference evidence="14 15" key="1">
    <citation type="journal article" date="2023" name="Arcadia Sci">
        <title>De novo assembly of a long-read Amblyomma americanum tick genome.</title>
        <authorList>
            <person name="Chou S."/>
            <person name="Poskanzer K.E."/>
            <person name="Rollins M."/>
            <person name="Thuy-Boun P.S."/>
        </authorList>
    </citation>
    <scope>NUCLEOTIDE SEQUENCE [LARGE SCALE GENOMIC DNA]</scope>
    <source>
        <strain evidence="14">F_SG_1</strain>
        <tissue evidence="14">Salivary glands</tissue>
    </source>
</reference>
<keyword evidence="10" id="KW-0966">Cell projection</keyword>
<evidence type="ECO:0000256" key="5">
    <source>
        <dbReference type="ARBA" id="ARBA00022553"/>
    </source>
</evidence>
<dbReference type="InterPro" id="IPR001683">
    <property type="entry name" value="PX_dom"/>
</dbReference>
<dbReference type="SUPFAM" id="SSF103657">
    <property type="entry name" value="BAR/IMD domain-like"/>
    <property type="match status" value="1"/>
</dbReference>
<dbReference type="AlphaFoldDB" id="A0AAQ4FKP2"/>
<evidence type="ECO:0000313" key="14">
    <source>
        <dbReference type="EMBL" id="KAK8787864.1"/>
    </source>
</evidence>